<keyword evidence="4" id="KW-1185">Reference proteome</keyword>
<gene>
    <name evidence="3" type="ORF">E8M01_23100</name>
</gene>
<dbReference type="PANTHER" id="PTHR46112:SF2">
    <property type="entry name" value="XAA-PRO AMINOPEPTIDASE P-RELATED"/>
    <property type="match status" value="1"/>
</dbReference>
<dbReference type="SUPFAM" id="SSF53092">
    <property type="entry name" value="Creatinase/prolidase N-terminal domain"/>
    <property type="match status" value="1"/>
</dbReference>
<dbReference type="Gene3D" id="3.90.230.10">
    <property type="entry name" value="Creatinase/methionine aminopeptidase superfamily"/>
    <property type="match status" value="1"/>
</dbReference>
<dbReference type="Proteomes" id="UP000298781">
    <property type="component" value="Chromosome"/>
</dbReference>
<dbReference type="PANTHER" id="PTHR46112">
    <property type="entry name" value="AMINOPEPTIDASE"/>
    <property type="match status" value="1"/>
</dbReference>
<proteinExistence type="predicted"/>
<keyword evidence="3" id="KW-0031">Aminopeptidase</keyword>
<dbReference type="CDD" id="cd01066">
    <property type="entry name" value="APP_MetAP"/>
    <property type="match status" value="1"/>
</dbReference>
<dbReference type="Pfam" id="PF00557">
    <property type="entry name" value="Peptidase_M24"/>
    <property type="match status" value="1"/>
</dbReference>
<evidence type="ECO:0000259" key="1">
    <source>
        <dbReference type="Pfam" id="PF00557"/>
    </source>
</evidence>
<dbReference type="EMBL" id="CP039690">
    <property type="protein sequence ID" value="QCI66877.1"/>
    <property type="molecule type" value="Genomic_DNA"/>
</dbReference>
<evidence type="ECO:0000313" key="4">
    <source>
        <dbReference type="Proteomes" id="UP000298781"/>
    </source>
</evidence>
<feature type="domain" description="Peptidase M24" evidence="1">
    <location>
        <begin position="161"/>
        <end position="368"/>
    </location>
</feature>
<dbReference type="SUPFAM" id="SSF55920">
    <property type="entry name" value="Creatinase/aminopeptidase"/>
    <property type="match status" value="1"/>
</dbReference>
<dbReference type="KEGG" id="pstg:E8M01_23100"/>
<feature type="domain" description="Creatinase N-terminal" evidence="2">
    <location>
        <begin position="14"/>
        <end position="133"/>
    </location>
</feature>
<keyword evidence="3" id="KW-0645">Protease</keyword>
<organism evidence="3 4">
    <name type="scientific">Phreatobacter stygius</name>
    <dbReference type="NCBI Taxonomy" id="1940610"/>
    <lineage>
        <taxon>Bacteria</taxon>
        <taxon>Pseudomonadati</taxon>
        <taxon>Pseudomonadota</taxon>
        <taxon>Alphaproteobacteria</taxon>
        <taxon>Hyphomicrobiales</taxon>
        <taxon>Phreatobacteraceae</taxon>
        <taxon>Phreatobacter</taxon>
    </lineage>
</organism>
<evidence type="ECO:0000313" key="3">
    <source>
        <dbReference type="EMBL" id="QCI66877.1"/>
    </source>
</evidence>
<dbReference type="Gene3D" id="3.40.350.10">
    <property type="entry name" value="Creatinase/prolidase N-terminal domain"/>
    <property type="match status" value="1"/>
</dbReference>
<dbReference type="InterPro" id="IPR000994">
    <property type="entry name" value="Pept_M24"/>
</dbReference>
<reference evidence="3 4" key="1">
    <citation type="submission" date="2019-04" db="EMBL/GenBank/DDBJ databases">
        <title>Phreatobacter aquaticus sp. nov.</title>
        <authorList>
            <person name="Choi A."/>
        </authorList>
    </citation>
    <scope>NUCLEOTIDE SEQUENCE [LARGE SCALE GENOMIC DNA]</scope>
    <source>
        <strain evidence="3 4">KCTC 52518</strain>
    </source>
</reference>
<keyword evidence="3" id="KW-0378">Hydrolase</keyword>
<sequence>MSKADFSSAEFAARLQRVRQAIAAAELDWMVLFHPVSIHWLTGSDAKSYQAFQCLIVSAEDRPGVMLTRESERYEFEQDALIDQLETWGGAEPEDPIDVFERIAGRLGLKRGRVGMEVPAYYLHPHHYMRVKTFLGAALKAEPSNLVHDLKMVKSPAELAYVRQSARIADEALEVFVAHLNEGTAELAIAGEVYAALLKRGSGLPASTLNLVSGERSCFSHGAPTERRLRQGDFGNVEYGAAFKRYTATIGRQFCMGMPTPRMNELHAIALEAADAMIGEIRDGVPALAPHEAAKRVIGREGLDRYRIHTSGYGLAPGFPPSWGEPVNMFGGATYTLRAGMVVSVEPPIFIGEEGLGVRLIDNVLVTATGAELLSRQPRGLIMAG</sequence>
<dbReference type="InterPro" id="IPR050659">
    <property type="entry name" value="Peptidase_M24B"/>
</dbReference>
<protein>
    <submittedName>
        <fullName evidence="3">Aminopeptidase P family protein</fullName>
    </submittedName>
</protein>
<dbReference type="AlphaFoldDB" id="A0A4D7BGH0"/>
<dbReference type="InterPro" id="IPR036005">
    <property type="entry name" value="Creatinase/aminopeptidase-like"/>
</dbReference>
<accession>A0A4D7BGH0</accession>
<dbReference type="GO" id="GO:0004177">
    <property type="term" value="F:aminopeptidase activity"/>
    <property type="evidence" value="ECO:0007669"/>
    <property type="project" value="UniProtKB-KW"/>
</dbReference>
<dbReference type="Pfam" id="PF01321">
    <property type="entry name" value="Creatinase_N"/>
    <property type="match status" value="1"/>
</dbReference>
<name>A0A4D7BGH0_9HYPH</name>
<dbReference type="RefSeq" id="WP_136962315.1">
    <property type="nucleotide sequence ID" value="NZ_CP039690.1"/>
</dbReference>
<dbReference type="InterPro" id="IPR000587">
    <property type="entry name" value="Creatinase_N"/>
</dbReference>
<evidence type="ECO:0000259" key="2">
    <source>
        <dbReference type="Pfam" id="PF01321"/>
    </source>
</evidence>
<dbReference type="InterPro" id="IPR029149">
    <property type="entry name" value="Creatin/AminoP/Spt16_N"/>
</dbReference>
<dbReference type="OrthoDB" id="9761809at2"/>